<dbReference type="EMBL" id="WJXW01000002">
    <property type="protein sequence ID" value="KAF9739700.1"/>
    <property type="molecule type" value="Genomic_DNA"/>
</dbReference>
<dbReference type="Proteomes" id="UP000756921">
    <property type="component" value="Unassembled WGS sequence"/>
</dbReference>
<dbReference type="GO" id="GO:0016671">
    <property type="term" value="F:oxidoreductase activity, acting on a sulfur group of donors, disulfide as acceptor"/>
    <property type="evidence" value="ECO:0007669"/>
    <property type="project" value="InterPro"/>
</dbReference>
<dbReference type="PANTHER" id="PTHR13234:SF8">
    <property type="entry name" value="GAMMA-INTERFERON-INDUCIBLE LYSOSOMAL THIOL REDUCTASE"/>
    <property type="match status" value="1"/>
</dbReference>
<keyword evidence="3" id="KW-0964">Secreted</keyword>
<evidence type="ECO:0000256" key="6">
    <source>
        <dbReference type="SAM" id="MobiDB-lite"/>
    </source>
</evidence>
<evidence type="ECO:0008006" key="9">
    <source>
        <dbReference type="Google" id="ProtNLM"/>
    </source>
</evidence>
<organism evidence="7 8">
    <name type="scientific">Paraphaeosphaeria minitans</name>
    <dbReference type="NCBI Taxonomy" id="565426"/>
    <lineage>
        <taxon>Eukaryota</taxon>
        <taxon>Fungi</taxon>
        <taxon>Dikarya</taxon>
        <taxon>Ascomycota</taxon>
        <taxon>Pezizomycotina</taxon>
        <taxon>Dothideomycetes</taxon>
        <taxon>Pleosporomycetidae</taxon>
        <taxon>Pleosporales</taxon>
        <taxon>Massarineae</taxon>
        <taxon>Didymosphaeriaceae</taxon>
        <taxon>Paraphaeosphaeria</taxon>
    </lineage>
</organism>
<comment type="caution">
    <text evidence="7">The sequence shown here is derived from an EMBL/GenBank/DDBJ whole genome shotgun (WGS) entry which is preliminary data.</text>
</comment>
<dbReference type="GO" id="GO:0005576">
    <property type="term" value="C:extracellular region"/>
    <property type="evidence" value="ECO:0007669"/>
    <property type="project" value="UniProtKB-SubCell"/>
</dbReference>
<name>A0A9P6GSF7_9PLEO</name>
<keyword evidence="8" id="KW-1185">Reference proteome</keyword>
<gene>
    <name evidence="7" type="ORF">PMIN01_02334</name>
</gene>
<dbReference type="Pfam" id="PF03227">
    <property type="entry name" value="GILT"/>
    <property type="match status" value="1"/>
</dbReference>
<evidence type="ECO:0000256" key="1">
    <source>
        <dbReference type="ARBA" id="ARBA00004613"/>
    </source>
</evidence>
<comment type="similarity">
    <text evidence="2">Belongs to the GILT family.</text>
</comment>
<comment type="subcellular location">
    <subcellularLocation>
        <location evidence="1">Secreted</location>
    </subcellularLocation>
</comment>
<dbReference type="OrthoDB" id="958254at2759"/>
<dbReference type="PANTHER" id="PTHR13234">
    <property type="entry name" value="GAMMA-INTERFERON INDUCIBLE LYSOSOMAL THIOL REDUCTASE GILT"/>
    <property type="match status" value="1"/>
</dbReference>
<dbReference type="AlphaFoldDB" id="A0A9P6GSF7"/>
<proteinExistence type="inferred from homology"/>
<evidence type="ECO:0000256" key="5">
    <source>
        <dbReference type="ARBA" id="ARBA00023180"/>
    </source>
</evidence>
<keyword evidence="5" id="KW-0325">Glycoprotein</keyword>
<reference evidence="7" key="1">
    <citation type="journal article" date="2020" name="Mol. Plant Microbe Interact.">
        <title>Genome Sequence of the Biocontrol Agent Coniothyrium minitans strain Conio (IMI 134523).</title>
        <authorList>
            <person name="Patel D."/>
            <person name="Shittu T.A."/>
            <person name="Baroncelli R."/>
            <person name="Muthumeenakshi S."/>
            <person name="Osborne T.H."/>
            <person name="Janganan T.K."/>
            <person name="Sreenivasaprasad S."/>
        </authorList>
    </citation>
    <scope>NUCLEOTIDE SEQUENCE</scope>
    <source>
        <strain evidence="7">Conio</strain>
    </source>
</reference>
<feature type="region of interest" description="Disordered" evidence="6">
    <location>
        <begin position="1"/>
        <end position="26"/>
    </location>
</feature>
<evidence type="ECO:0000256" key="4">
    <source>
        <dbReference type="ARBA" id="ARBA00022729"/>
    </source>
</evidence>
<sequence>MLPIPKFPSLPTEKETLLPQSEDPTPCPAPAKRFSRYHGIAFALVLGLLWFSSSWNPRCGQRHVHEETASRVPLEIHIMSKCPDARDCIEKLVVPAMSNVSDKVDFKLSYIGKTTEDDGVLCMHGQTECLGNILELCAAAEYPDPKIYLGFTRCLSLRYQEIPGTSLIKDCALEYGIEFEKLNDCASRDDGAYGMGLLRDSVTRSAELGVKTSCTVRLNDKTRCVRDGGKWKDCEGGSDPEDLVKDINKLYAEAQGWIYV</sequence>
<evidence type="ECO:0000313" key="8">
    <source>
        <dbReference type="Proteomes" id="UP000756921"/>
    </source>
</evidence>
<evidence type="ECO:0000256" key="2">
    <source>
        <dbReference type="ARBA" id="ARBA00005679"/>
    </source>
</evidence>
<dbReference type="InterPro" id="IPR004911">
    <property type="entry name" value="Interferon-induced_GILT"/>
</dbReference>
<protein>
    <recommendedName>
        <fullName evidence="9">Gamma interferon inducible lysosomal thiol reductase GILT</fullName>
    </recommendedName>
</protein>
<accession>A0A9P6GSF7</accession>
<keyword evidence="4" id="KW-0732">Signal</keyword>
<evidence type="ECO:0000313" key="7">
    <source>
        <dbReference type="EMBL" id="KAF9739700.1"/>
    </source>
</evidence>
<evidence type="ECO:0000256" key="3">
    <source>
        <dbReference type="ARBA" id="ARBA00022525"/>
    </source>
</evidence>